<evidence type="ECO:0000313" key="1">
    <source>
        <dbReference type="EMBL" id="GAK54711.1"/>
    </source>
</evidence>
<dbReference type="AlphaFoldDB" id="A0A081BTI0"/>
<dbReference type="HOGENOM" id="CLU_1955278_0_0_0"/>
<evidence type="ECO:0000313" key="2">
    <source>
        <dbReference type="Proteomes" id="UP000030700"/>
    </source>
</evidence>
<sequence>MAAFQAAEIAKRHFARIDADADANVVPRRVRVHGVQDVDAPQTADCVAQNLGHLGRLLLEGIKDDNQTVADKFEDCAANRLKFVADDFEHRVQQIEDFRRRESFAERRKFSDIHHPDHRLVRHGKLRV</sequence>
<keyword evidence="2" id="KW-1185">Reference proteome</keyword>
<proteinExistence type="predicted"/>
<reference evidence="1" key="1">
    <citation type="journal article" date="2015" name="PeerJ">
        <title>First genomic representation of candidate bacterial phylum KSB3 points to enhanced environmental sensing as a trigger of wastewater bulking.</title>
        <authorList>
            <person name="Sekiguchi Y."/>
            <person name="Ohashi A."/>
            <person name="Parks D.H."/>
            <person name="Yamauchi T."/>
            <person name="Tyson G.W."/>
            <person name="Hugenholtz P."/>
        </authorList>
    </citation>
    <scope>NUCLEOTIDE SEQUENCE [LARGE SCALE GENOMIC DNA]</scope>
</reference>
<protein>
    <submittedName>
        <fullName evidence="1">Uncharacterized protein</fullName>
    </submittedName>
</protein>
<name>A0A081BTI0_9BACT</name>
<dbReference type="STRING" id="1499966.U14_05999"/>
<dbReference type="EMBL" id="DF820462">
    <property type="protein sequence ID" value="GAK54711.1"/>
    <property type="molecule type" value="Genomic_DNA"/>
</dbReference>
<dbReference type="Proteomes" id="UP000030700">
    <property type="component" value="Unassembled WGS sequence"/>
</dbReference>
<organism evidence="1">
    <name type="scientific">Candidatus Moduliflexus flocculans</name>
    <dbReference type="NCBI Taxonomy" id="1499966"/>
    <lineage>
        <taxon>Bacteria</taxon>
        <taxon>Candidatus Moduliflexota</taxon>
        <taxon>Candidatus Moduliflexia</taxon>
        <taxon>Candidatus Moduliflexales</taxon>
        <taxon>Candidatus Moduliflexaceae</taxon>
    </lineage>
</organism>
<accession>A0A081BTI0</accession>
<gene>
    <name evidence="1" type="ORF">U14_05999</name>
</gene>